<dbReference type="SUPFAM" id="SSF50249">
    <property type="entry name" value="Nucleic acid-binding proteins"/>
    <property type="match status" value="1"/>
</dbReference>
<protein>
    <recommendedName>
        <fullName evidence="6">ATP-dependent DNA ligase family profile domain-containing protein</fullName>
    </recommendedName>
</protein>
<dbReference type="AlphaFoldDB" id="A0A6B2LE43"/>
<organism evidence="7">
    <name type="scientific">Arcella intermedia</name>
    <dbReference type="NCBI Taxonomy" id="1963864"/>
    <lineage>
        <taxon>Eukaryota</taxon>
        <taxon>Amoebozoa</taxon>
        <taxon>Tubulinea</taxon>
        <taxon>Elardia</taxon>
        <taxon>Arcellinida</taxon>
        <taxon>Sphaerothecina</taxon>
        <taxon>Arcellidae</taxon>
        <taxon>Arcella</taxon>
    </lineage>
</organism>
<sequence>MDPSGWWMSEKLDGARAFWDHQSKVLWSRQGKQFSVPDFFIDKFPSVNLDGELWSQRGKFQEILGVLNSKDPERWKTLKFCVFDSPLHETVIEKRIEYLEKLFSSVESPYLSYLSLTKCTGKEHLLQFLNEIDGLGGEGVIIREPGSLYEVGRSNTLLKAKKYEDMEVKFIGITTKPNYHAYICMTPQGKRCIVNTTLSDWKHPPPKDTVITVRYSGYWASGSPRYPYFHRLRPDLSWEDVLNNFQTQ</sequence>
<accession>A0A6B2LE43</accession>
<keyword evidence="5" id="KW-0234">DNA repair</keyword>
<evidence type="ECO:0000256" key="2">
    <source>
        <dbReference type="ARBA" id="ARBA00022598"/>
    </source>
</evidence>
<dbReference type="Pfam" id="PF01068">
    <property type="entry name" value="DNA_ligase_A_M"/>
    <property type="match status" value="1"/>
</dbReference>
<evidence type="ECO:0000256" key="1">
    <source>
        <dbReference type="ARBA" id="ARBA00001968"/>
    </source>
</evidence>
<evidence type="ECO:0000256" key="4">
    <source>
        <dbReference type="ARBA" id="ARBA00022763"/>
    </source>
</evidence>
<dbReference type="EMBL" id="GIBP01006138">
    <property type="protein sequence ID" value="NDV35107.1"/>
    <property type="molecule type" value="Transcribed_RNA"/>
</dbReference>
<comment type="cofactor">
    <cofactor evidence="1">
        <name>a divalent metal cation</name>
        <dbReference type="ChEBI" id="CHEBI:60240"/>
    </cofactor>
</comment>
<dbReference type="Gene3D" id="3.30.470.30">
    <property type="entry name" value="DNA ligase/mRNA capping enzyme"/>
    <property type="match status" value="1"/>
</dbReference>
<keyword evidence="4" id="KW-0227">DNA damage</keyword>
<reference evidence="7" key="1">
    <citation type="journal article" date="2020" name="J. Eukaryot. Microbiol.">
        <title>De novo Sequencing, Assembly and Annotation of the Transcriptome for the Free-Living Testate Amoeba Arcella intermedia.</title>
        <authorList>
            <person name="Ribeiro G.M."/>
            <person name="Porfirio-Sousa A.L."/>
            <person name="Maurer-Alcala X.X."/>
            <person name="Katz L.A."/>
            <person name="Lahr D.J.G."/>
        </authorList>
    </citation>
    <scope>NUCLEOTIDE SEQUENCE</scope>
</reference>
<keyword evidence="2" id="KW-0436">Ligase</keyword>
<dbReference type="GO" id="GO:0006260">
    <property type="term" value="P:DNA replication"/>
    <property type="evidence" value="ECO:0007669"/>
    <property type="project" value="UniProtKB-KW"/>
</dbReference>
<evidence type="ECO:0000256" key="3">
    <source>
        <dbReference type="ARBA" id="ARBA00022705"/>
    </source>
</evidence>
<evidence type="ECO:0000259" key="6">
    <source>
        <dbReference type="PROSITE" id="PS50160"/>
    </source>
</evidence>
<dbReference type="InterPro" id="IPR012340">
    <property type="entry name" value="NA-bd_OB-fold"/>
</dbReference>
<dbReference type="InterPro" id="IPR012310">
    <property type="entry name" value="DNA_ligase_ATP-dep_cent"/>
</dbReference>
<dbReference type="Gene3D" id="3.30.1490.70">
    <property type="match status" value="1"/>
</dbReference>
<evidence type="ECO:0000256" key="5">
    <source>
        <dbReference type="ARBA" id="ARBA00023204"/>
    </source>
</evidence>
<keyword evidence="3" id="KW-0235">DNA replication</keyword>
<feature type="domain" description="ATP-dependent DNA ligase family profile" evidence="6">
    <location>
        <begin position="81"/>
        <end position="162"/>
    </location>
</feature>
<dbReference type="Pfam" id="PF14743">
    <property type="entry name" value="DNA_ligase_OB_2"/>
    <property type="match status" value="1"/>
</dbReference>
<dbReference type="GO" id="GO:0006281">
    <property type="term" value="P:DNA repair"/>
    <property type="evidence" value="ECO:0007669"/>
    <property type="project" value="UniProtKB-KW"/>
</dbReference>
<dbReference type="NCBIfam" id="NF006592">
    <property type="entry name" value="PRK09125.1"/>
    <property type="match status" value="1"/>
</dbReference>
<dbReference type="PANTHER" id="PTHR47810">
    <property type="entry name" value="DNA LIGASE"/>
    <property type="match status" value="1"/>
</dbReference>
<dbReference type="GO" id="GO:0005524">
    <property type="term" value="F:ATP binding"/>
    <property type="evidence" value="ECO:0007669"/>
    <property type="project" value="InterPro"/>
</dbReference>
<name>A0A6B2LE43_9EUKA</name>
<evidence type="ECO:0000313" key="7">
    <source>
        <dbReference type="EMBL" id="NDV35107.1"/>
    </source>
</evidence>
<dbReference type="PANTHER" id="PTHR47810:SF1">
    <property type="entry name" value="DNA LIGASE B"/>
    <property type="match status" value="1"/>
</dbReference>
<dbReference type="GO" id="GO:0003910">
    <property type="term" value="F:DNA ligase (ATP) activity"/>
    <property type="evidence" value="ECO:0007669"/>
    <property type="project" value="InterPro"/>
</dbReference>
<dbReference type="InterPro" id="IPR029319">
    <property type="entry name" value="DNA_ligase_OB"/>
</dbReference>
<dbReference type="SUPFAM" id="SSF56091">
    <property type="entry name" value="DNA ligase/mRNA capping enzyme, catalytic domain"/>
    <property type="match status" value="1"/>
</dbReference>
<dbReference type="CDD" id="cd07896">
    <property type="entry name" value="Adenylation_kDNA_ligase_like"/>
    <property type="match status" value="1"/>
</dbReference>
<dbReference type="PROSITE" id="PS50160">
    <property type="entry name" value="DNA_LIGASE_A3"/>
    <property type="match status" value="1"/>
</dbReference>
<dbReference type="GO" id="GO:0006310">
    <property type="term" value="P:DNA recombination"/>
    <property type="evidence" value="ECO:0007669"/>
    <property type="project" value="InterPro"/>
</dbReference>
<proteinExistence type="predicted"/>
<dbReference type="InterPro" id="IPR050326">
    <property type="entry name" value="NAD_dep_DNA_ligaseB"/>
</dbReference>